<protein>
    <submittedName>
        <fullName evidence="2">Uncharacterized protein</fullName>
    </submittedName>
</protein>
<feature type="transmembrane region" description="Helical" evidence="1">
    <location>
        <begin position="36"/>
        <end position="54"/>
    </location>
</feature>
<proteinExistence type="predicted"/>
<dbReference type="AlphaFoldDB" id="A0A9P0M0S0"/>
<evidence type="ECO:0000313" key="3">
    <source>
        <dbReference type="Proteomes" id="UP001152888"/>
    </source>
</evidence>
<dbReference type="EMBL" id="CAKOFQ010007894">
    <property type="protein sequence ID" value="CAH2009571.1"/>
    <property type="molecule type" value="Genomic_DNA"/>
</dbReference>
<name>A0A9P0M0S0_ACAOB</name>
<gene>
    <name evidence="2" type="ORF">ACAOBT_LOCUS30950</name>
</gene>
<dbReference type="OrthoDB" id="6791633at2759"/>
<sequence>MDLRTTLMVLKVEACFGGNPLMKLNRREWRISKINYALQAFYGAFLIVGTGFLVSDLLEDEFLPYGYRRSQQN</sequence>
<keyword evidence="1" id="KW-1133">Transmembrane helix</keyword>
<reference evidence="2" key="1">
    <citation type="submission" date="2022-03" db="EMBL/GenBank/DDBJ databases">
        <authorList>
            <person name="Sayadi A."/>
        </authorList>
    </citation>
    <scope>NUCLEOTIDE SEQUENCE</scope>
</reference>
<keyword evidence="1" id="KW-0812">Transmembrane</keyword>
<evidence type="ECO:0000256" key="1">
    <source>
        <dbReference type="SAM" id="Phobius"/>
    </source>
</evidence>
<dbReference type="Proteomes" id="UP001152888">
    <property type="component" value="Unassembled WGS sequence"/>
</dbReference>
<comment type="caution">
    <text evidence="2">The sequence shown here is derived from an EMBL/GenBank/DDBJ whole genome shotgun (WGS) entry which is preliminary data.</text>
</comment>
<accession>A0A9P0M0S0</accession>
<evidence type="ECO:0000313" key="2">
    <source>
        <dbReference type="EMBL" id="CAH2009571.1"/>
    </source>
</evidence>
<organism evidence="2 3">
    <name type="scientific">Acanthoscelides obtectus</name>
    <name type="common">Bean weevil</name>
    <name type="synonym">Bruchus obtectus</name>
    <dbReference type="NCBI Taxonomy" id="200917"/>
    <lineage>
        <taxon>Eukaryota</taxon>
        <taxon>Metazoa</taxon>
        <taxon>Ecdysozoa</taxon>
        <taxon>Arthropoda</taxon>
        <taxon>Hexapoda</taxon>
        <taxon>Insecta</taxon>
        <taxon>Pterygota</taxon>
        <taxon>Neoptera</taxon>
        <taxon>Endopterygota</taxon>
        <taxon>Coleoptera</taxon>
        <taxon>Polyphaga</taxon>
        <taxon>Cucujiformia</taxon>
        <taxon>Chrysomeloidea</taxon>
        <taxon>Chrysomelidae</taxon>
        <taxon>Bruchinae</taxon>
        <taxon>Bruchini</taxon>
        <taxon>Acanthoscelides</taxon>
    </lineage>
</organism>
<keyword evidence="3" id="KW-1185">Reference proteome</keyword>
<keyword evidence="1" id="KW-0472">Membrane</keyword>